<proteinExistence type="predicted"/>
<gene>
    <name evidence="1" type="ORF">H3V53_07775</name>
</gene>
<protein>
    <submittedName>
        <fullName evidence="1">Uncharacterized protein</fullName>
    </submittedName>
</protein>
<organism evidence="1 2">
    <name type="scientific">Paraburkholderia bengalensis</name>
    <dbReference type="NCBI Taxonomy" id="2747562"/>
    <lineage>
        <taxon>Bacteria</taxon>
        <taxon>Pseudomonadati</taxon>
        <taxon>Pseudomonadota</taxon>
        <taxon>Betaproteobacteria</taxon>
        <taxon>Burkholderiales</taxon>
        <taxon>Burkholderiaceae</taxon>
        <taxon>Paraburkholderia</taxon>
    </lineage>
</organism>
<evidence type="ECO:0000313" key="2">
    <source>
        <dbReference type="Proteomes" id="UP001386437"/>
    </source>
</evidence>
<keyword evidence="2" id="KW-1185">Reference proteome</keyword>
<accession>A0ABU8INV9</accession>
<sequence>MSSQYDVPYRRCSIEVHVTASKGHAIGGMYRRFRVSWAISFPEHPERKVVNFPEQFDFLSEQEALRYGESRARTFIDSILSAPSGRGEQCNHAEEAEGPATI</sequence>
<name>A0ABU8INV9_9BURK</name>
<evidence type="ECO:0000313" key="1">
    <source>
        <dbReference type="EMBL" id="MEI5997102.1"/>
    </source>
</evidence>
<comment type="caution">
    <text evidence="1">The sequence shown here is derived from an EMBL/GenBank/DDBJ whole genome shotgun (WGS) entry which is preliminary data.</text>
</comment>
<dbReference type="Proteomes" id="UP001386437">
    <property type="component" value="Unassembled WGS sequence"/>
</dbReference>
<reference evidence="1 2" key="1">
    <citation type="journal article" date="2022" name="Arch. Microbiol.">
        <title>Paraburkholderia bengalensis sp. nov. isolated from roots of Oryza sativa, IR64.</title>
        <authorList>
            <person name="Nag P."/>
            <person name="Mondal N."/>
            <person name="Sarkar J."/>
            <person name="Das S."/>
        </authorList>
    </citation>
    <scope>NUCLEOTIDE SEQUENCE [LARGE SCALE GENOMIC DNA]</scope>
    <source>
        <strain evidence="1 2">IR64_4_BI</strain>
    </source>
</reference>
<dbReference type="EMBL" id="JACFYJ010000008">
    <property type="protein sequence ID" value="MEI5997102.1"/>
    <property type="molecule type" value="Genomic_DNA"/>
</dbReference>